<dbReference type="AlphaFoldDB" id="A0A538ST92"/>
<evidence type="ECO:0000256" key="6">
    <source>
        <dbReference type="ARBA" id="ARBA00023136"/>
    </source>
</evidence>
<feature type="transmembrane region" description="Helical" evidence="8">
    <location>
        <begin position="167"/>
        <end position="183"/>
    </location>
</feature>
<proteinExistence type="predicted"/>
<dbReference type="CDD" id="cd06853">
    <property type="entry name" value="GT_WecA_like"/>
    <property type="match status" value="1"/>
</dbReference>
<feature type="transmembrane region" description="Helical" evidence="8">
    <location>
        <begin position="295"/>
        <end position="317"/>
    </location>
</feature>
<keyword evidence="2" id="KW-1003">Cell membrane</keyword>
<dbReference type="Proteomes" id="UP000317716">
    <property type="component" value="Unassembled WGS sequence"/>
</dbReference>
<evidence type="ECO:0000256" key="5">
    <source>
        <dbReference type="ARBA" id="ARBA00022989"/>
    </source>
</evidence>
<organism evidence="9 10">
    <name type="scientific">Eiseniibacteriota bacterium</name>
    <dbReference type="NCBI Taxonomy" id="2212470"/>
    <lineage>
        <taxon>Bacteria</taxon>
        <taxon>Candidatus Eiseniibacteriota</taxon>
    </lineage>
</organism>
<dbReference type="PANTHER" id="PTHR22926:SF3">
    <property type="entry name" value="UNDECAPRENYL-PHOSPHATE ALPHA-N-ACETYLGLUCOSAMINYL 1-PHOSPHATE TRANSFERASE"/>
    <property type="match status" value="1"/>
</dbReference>
<feature type="transmembrane region" description="Helical" evidence="8">
    <location>
        <begin position="242"/>
        <end position="265"/>
    </location>
</feature>
<evidence type="ECO:0000256" key="7">
    <source>
        <dbReference type="PIRSR" id="PIRSR600715-1"/>
    </source>
</evidence>
<evidence type="ECO:0000256" key="8">
    <source>
        <dbReference type="SAM" id="Phobius"/>
    </source>
</evidence>
<evidence type="ECO:0000313" key="10">
    <source>
        <dbReference type="Proteomes" id="UP000317716"/>
    </source>
</evidence>
<dbReference type="GO" id="GO:0044038">
    <property type="term" value="P:cell wall macromolecule biosynthetic process"/>
    <property type="evidence" value="ECO:0007669"/>
    <property type="project" value="TreeGrafter"/>
</dbReference>
<keyword evidence="5 8" id="KW-1133">Transmembrane helix</keyword>
<feature type="transmembrane region" description="Helical" evidence="8">
    <location>
        <begin position="109"/>
        <end position="129"/>
    </location>
</feature>
<feature type="binding site" evidence="7">
    <location>
        <position position="219"/>
    </location>
    <ligand>
        <name>Mg(2+)</name>
        <dbReference type="ChEBI" id="CHEBI:18420"/>
    </ligand>
</feature>
<feature type="transmembrane region" description="Helical" evidence="8">
    <location>
        <begin position="190"/>
        <end position="210"/>
    </location>
</feature>
<comment type="subcellular location">
    <subcellularLocation>
        <location evidence="1">Cell membrane</location>
        <topology evidence="1">Multi-pass membrane protein</topology>
    </subcellularLocation>
</comment>
<dbReference type="GO" id="GO:0005886">
    <property type="term" value="C:plasma membrane"/>
    <property type="evidence" value="ECO:0007669"/>
    <property type="project" value="UniProtKB-SubCell"/>
</dbReference>
<name>A0A538ST92_UNCEI</name>
<dbReference type="PROSITE" id="PS01348">
    <property type="entry name" value="MRAY_2"/>
    <property type="match status" value="1"/>
</dbReference>
<protein>
    <submittedName>
        <fullName evidence="9">Undecaprenyl/decaprenyl-phosphate alpha-N-acetylglucosaminyl 1-phosphate transferase</fullName>
    </submittedName>
</protein>
<dbReference type="EMBL" id="VBOS01000257">
    <property type="protein sequence ID" value="TMQ54612.1"/>
    <property type="molecule type" value="Genomic_DNA"/>
</dbReference>
<dbReference type="GO" id="GO:0016780">
    <property type="term" value="F:phosphotransferase activity, for other substituted phosphate groups"/>
    <property type="evidence" value="ECO:0007669"/>
    <property type="project" value="InterPro"/>
</dbReference>
<keyword evidence="4 8" id="KW-0812">Transmembrane</keyword>
<feature type="transmembrane region" description="Helical" evidence="8">
    <location>
        <begin position="47"/>
        <end position="66"/>
    </location>
</feature>
<keyword evidence="3 9" id="KW-0808">Transferase</keyword>
<dbReference type="GO" id="GO:0009103">
    <property type="term" value="P:lipopolysaccharide biosynthetic process"/>
    <property type="evidence" value="ECO:0007669"/>
    <property type="project" value="TreeGrafter"/>
</dbReference>
<dbReference type="InterPro" id="IPR018480">
    <property type="entry name" value="PNAcMuramoyl-5peptid_Trfase_CS"/>
</dbReference>
<dbReference type="InterPro" id="IPR000715">
    <property type="entry name" value="Glycosyl_transferase_4"/>
</dbReference>
<keyword evidence="7" id="KW-0460">Magnesium</keyword>
<feature type="binding site" evidence="7">
    <location>
        <position position="159"/>
    </location>
    <ligand>
        <name>Mg(2+)</name>
        <dbReference type="ChEBI" id="CHEBI:18420"/>
    </ligand>
</feature>
<dbReference type="Pfam" id="PF00953">
    <property type="entry name" value="Glycos_transf_4"/>
    <property type="match status" value="1"/>
</dbReference>
<evidence type="ECO:0000313" key="9">
    <source>
        <dbReference type="EMBL" id="TMQ54612.1"/>
    </source>
</evidence>
<feature type="transmembrane region" description="Helical" evidence="8">
    <location>
        <begin position="141"/>
        <end position="161"/>
    </location>
</feature>
<comment type="caution">
    <text evidence="9">The sequence shown here is derived from an EMBL/GenBank/DDBJ whole genome shotgun (WGS) entry which is preliminary data.</text>
</comment>
<evidence type="ECO:0000256" key="2">
    <source>
        <dbReference type="ARBA" id="ARBA00022475"/>
    </source>
</evidence>
<dbReference type="PANTHER" id="PTHR22926">
    <property type="entry name" value="PHOSPHO-N-ACETYLMURAMOYL-PENTAPEPTIDE-TRANSFERASE"/>
    <property type="match status" value="1"/>
</dbReference>
<dbReference type="GO" id="GO:0071555">
    <property type="term" value="P:cell wall organization"/>
    <property type="evidence" value="ECO:0007669"/>
    <property type="project" value="TreeGrafter"/>
</dbReference>
<evidence type="ECO:0000256" key="1">
    <source>
        <dbReference type="ARBA" id="ARBA00004651"/>
    </source>
</evidence>
<evidence type="ECO:0000256" key="3">
    <source>
        <dbReference type="ARBA" id="ARBA00022679"/>
    </source>
</evidence>
<evidence type="ECO:0000256" key="4">
    <source>
        <dbReference type="ARBA" id="ARBA00022692"/>
    </source>
</evidence>
<accession>A0A538ST92</accession>
<feature type="transmembrane region" description="Helical" evidence="8">
    <location>
        <begin position="323"/>
        <end position="340"/>
    </location>
</feature>
<dbReference type="GO" id="GO:0046872">
    <property type="term" value="F:metal ion binding"/>
    <property type="evidence" value="ECO:0007669"/>
    <property type="project" value="UniProtKB-KW"/>
</dbReference>
<sequence>MRIPYSLRIAAAALVVALVATRAVIVAARRAGALDHPGPRRLHREPVPTMGGLAIALAVLGVAWIARLLPGPATALDVRPLLGLTLAAIPMVALGVGDDLRGTHPWAKLAIQASAAMVLVLFGYGVPVLTNPFSGSFSSGAISIPLTVAWVLIVVNAINLIDGLDGLVAGAVLIAAVTLWWVGRSHSDFYVMFLSALLIGATLGFLRYNFPPARIFMGDTGSHFLGLTIAAASLLENRKGTAAVTLLLPLVALAVPILDGVAALMRRIWRGRPVFHADVGHIHHRLLRLGLSPRAALFALWGVCAFCGVMAVVLAALPRSASAPLAIVLALALFAALAWVRALDRSSGGSSGVSAPPGPHS</sequence>
<gene>
    <name evidence="9" type="ORF">E6K72_07550</name>
</gene>
<reference evidence="9 10" key="1">
    <citation type="journal article" date="2019" name="Nat. Microbiol.">
        <title>Mediterranean grassland soil C-N compound turnover is dependent on rainfall and depth, and is mediated by genomically divergent microorganisms.</title>
        <authorList>
            <person name="Diamond S."/>
            <person name="Andeer P.F."/>
            <person name="Li Z."/>
            <person name="Crits-Christoph A."/>
            <person name="Burstein D."/>
            <person name="Anantharaman K."/>
            <person name="Lane K.R."/>
            <person name="Thomas B.C."/>
            <person name="Pan C."/>
            <person name="Northen T.R."/>
            <person name="Banfield J.F."/>
        </authorList>
    </citation>
    <scope>NUCLEOTIDE SEQUENCE [LARGE SCALE GENOMIC DNA]</scope>
    <source>
        <strain evidence="9">WS_2</strain>
    </source>
</reference>
<comment type="cofactor">
    <cofactor evidence="7">
        <name>Mg(2+)</name>
        <dbReference type="ChEBI" id="CHEBI:18420"/>
    </cofactor>
</comment>
<feature type="transmembrane region" description="Helical" evidence="8">
    <location>
        <begin position="78"/>
        <end position="97"/>
    </location>
</feature>
<keyword evidence="6 8" id="KW-0472">Membrane</keyword>
<keyword evidence="7" id="KW-0479">Metal-binding</keyword>